<feature type="region of interest" description="Disordered" evidence="1">
    <location>
        <begin position="350"/>
        <end position="392"/>
    </location>
</feature>
<name>A0A819DY49_9BILA</name>
<dbReference type="PANTHER" id="PTHR46788:SF1">
    <property type="entry name" value="EF-HAND CALCIUM-BINDING DOMAIN-CONTAINING PROTEIN 5"/>
    <property type="match status" value="1"/>
</dbReference>
<evidence type="ECO:0000313" key="3">
    <source>
        <dbReference type="Proteomes" id="UP000663866"/>
    </source>
</evidence>
<dbReference type="PANTHER" id="PTHR46788">
    <property type="entry name" value="EF-HAND CALCIUM-BINDING DOMAIN-CONTAINING PROTEIN 5"/>
    <property type="match status" value="1"/>
</dbReference>
<feature type="compositionally biased region" description="Basic and acidic residues" evidence="1">
    <location>
        <begin position="352"/>
        <end position="362"/>
    </location>
</feature>
<proteinExistence type="predicted"/>
<feature type="compositionally biased region" description="Acidic residues" evidence="1">
    <location>
        <begin position="376"/>
        <end position="386"/>
    </location>
</feature>
<gene>
    <name evidence="2" type="ORF">OVN521_LOCUS6267</name>
</gene>
<dbReference type="AlphaFoldDB" id="A0A819DY49"/>
<protein>
    <recommendedName>
        <fullName evidence="4">EF-hand domain-containing protein</fullName>
    </recommendedName>
</protein>
<feature type="region of interest" description="Disordered" evidence="1">
    <location>
        <begin position="1"/>
        <end position="29"/>
    </location>
</feature>
<evidence type="ECO:0000256" key="1">
    <source>
        <dbReference type="SAM" id="MobiDB-lite"/>
    </source>
</evidence>
<dbReference type="Proteomes" id="UP000663866">
    <property type="component" value="Unassembled WGS sequence"/>
</dbReference>
<accession>A0A819DY49</accession>
<sequence length="595" mass="70214">MLVGGSSRTHREPQTMHNHNQHADLSINNDPIDSYLSQDRKNLSSRMIQEVASSVIIESLSAEWWTSKLSQTVINDLLENLIPLVVLACEKVMNEADERHLIETTTPDRLFNPLNRLASYLMRNNPKYIHYSSLSPYHYSMKSLLDTKKVQVLKVYGEEETLLRTLIKQRQHARYDQQNAISKEEERRKNLLKTLFFDWNVPERGWIQTKLINNMLEQLYELSKRSELKLDMPLFQSHRMHLGTFTENILTGLNNQSAEKFDSIINVYRHCAQTYANIVQEHELNLLLKRLFNHLDDRKSGYLLRQSVMRLLQTFYNALNDNDKQYVNQPNQWPVVKQKVAIEEMPIEYSPELERVQQEKPTNEPVTNEQDMSSPPEDDANEEQEQVNDGPKKYTIELKPISVYEPNYRFTKELTPIYNLEHFETGDHDKSILFDEQLIDKAQFSALLISFFGLKKNDMVISASIDYFRSKYRETIEEKHEKELLVQQRITDKQQRSQSDLLFEKMNTTCTGVIKFEQLTNILKQYKEGAALETIELENWIIPSRIQYKKNHPSAKYILIQSMSILFIYRWSDTIHTLFRMLPRDRFNLRGNRPK</sequence>
<evidence type="ECO:0008006" key="4">
    <source>
        <dbReference type="Google" id="ProtNLM"/>
    </source>
</evidence>
<organism evidence="2 3">
    <name type="scientific">Rotaria magnacalcarata</name>
    <dbReference type="NCBI Taxonomy" id="392030"/>
    <lineage>
        <taxon>Eukaryota</taxon>
        <taxon>Metazoa</taxon>
        <taxon>Spiralia</taxon>
        <taxon>Gnathifera</taxon>
        <taxon>Rotifera</taxon>
        <taxon>Eurotatoria</taxon>
        <taxon>Bdelloidea</taxon>
        <taxon>Philodinida</taxon>
        <taxon>Philodinidae</taxon>
        <taxon>Rotaria</taxon>
    </lineage>
</organism>
<comment type="caution">
    <text evidence="2">The sequence shown here is derived from an EMBL/GenBank/DDBJ whole genome shotgun (WGS) entry which is preliminary data.</text>
</comment>
<feature type="compositionally biased region" description="Polar residues" evidence="1">
    <location>
        <begin position="364"/>
        <end position="373"/>
    </location>
</feature>
<evidence type="ECO:0000313" key="2">
    <source>
        <dbReference type="EMBL" id="CAF3841179.1"/>
    </source>
</evidence>
<dbReference type="EMBL" id="CAJOBG010000651">
    <property type="protein sequence ID" value="CAF3841179.1"/>
    <property type="molecule type" value="Genomic_DNA"/>
</dbReference>
<keyword evidence="3" id="KW-1185">Reference proteome</keyword>
<reference evidence="2" key="1">
    <citation type="submission" date="2021-02" db="EMBL/GenBank/DDBJ databases">
        <authorList>
            <person name="Nowell W R."/>
        </authorList>
    </citation>
    <scope>NUCLEOTIDE SEQUENCE</scope>
</reference>